<dbReference type="EMBL" id="JAZHGC010000036">
    <property type="protein sequence ID" value="MEM5290447.1"/>
    <property type="molecule type" value="Genomic_DNA"/>
</dbReference>
<evidence type="ECO:0000313" key="2">
    <source>
        <dbReference type="Proteomes" id="UP001494588"/>
    </source>
</evidence>
<accession>A0ABU9QLZ6</accession>
<protein>
    <submittedName>
        <fullName evidence="1">Uncharacterized protein</fullName>
    </submittedName>
</protein>
<proteinExistence type="predicted"/>
<evidence type="ECO:0000313" key="1">
    <source>
        <dbReference type="EMBL" id="MEM5290447.1"/>
    </source>
</evidence>
<reference evidence="1 2" key="1">
    <citation type="submission" date="2024-01" db="EMBL/GenBank/DDBJ databases">
        <title>The diversity of rhizobia nodulating Mimosa spp. in eleven states of Brazil covering several biomes is determined by host plant, location, and edaphic factors.</title>
        <authorList>
            <person name="Rouws L."/>
            <person name="Barauna A."/>
            <person name="Beukes C."/>
            <person name="De Faria S.M."/>
            <person name="Gross E."/>
            <person name="Dos Reis Junior F.B."/>
            <person name="Simon M."/>
            <person name="Maluk M."/>
            <person name="Odee D.W."/>
            <person name="Kenicer G."/>
            <person name="Young J.P.W."/>
            <person name="Reis V.M."/>
            <person name="Zilli J."/>
            <person name="James E.K."/>
        </authorList>
    </citation>
    <scope>NUCLEOTIDE SEQUENCE [LARGE SCALE GENOMIC DNA]</scope>
    <source>
        <strain evidence="1 2">JPY77</strain>
    </source>
</reference>
<sequence>MDSISPPLAFPTWRDLWMSIEGIPELLTAADAALQRRVAGNHRIPRWTVPDKEQQTLALGIRALQLWAQGEPPKDVMARPSLIRRIHHLVKPVLSAAAWPRWLLLERAFADASTTGDLLFAALVLRTMCEEVLRLHALDIDVEGLATLAGSADVADQERLNQFLAFASSSLATLASDTVLEGEGWPALKSTAKAMPRLEKARAALNSYVHPNYGSHIVALFPERAAAGRLLLEAVASVYEAFFALSWSEKPVTGPTRPVDVGPVESWAQTTRRLLSEILPEARRTAGDDAFAEVMNAPAITRWLTTERDDLEAMLLDPEAAPLTDGLPRRQMCDADARASGFRIWEGANAADILGFAAARRAEHHLVSEFQAGAPDATDQVQWLRFNNLCLELAMLVGQTKAAAFKVQLARQVVQGNGLAALLCVRSLIEHRALAVWLPQQIAASLDAAASQIQAGGDIPATGRGVETALANFLAAQAKHTKEVRRAWVMRGQGDTRLAWLNLEHIVKTAFPEDDRFRKLYALTSAALHARAHRGIELLLRAAALKTSSRDIGLLVLERLCDRDEEMDHLAAAGIALMRMGHSADFGGTAAATTDDMARQVFGHFREAFVAGEDYSGDGTRESPFSFGQHLEFYQASYALLAQLGIDPGGSRRGLDHDASGHLCDRWHGPDREYWFRASPDRWDI</sequence>
<dbReference type="Proteomes" id="UP001494588">
    <property type="component" value="Unassembled WGS sequence"/>
</dbReference>
<organism evidence="1 2">
    <name type="scientific">Paraburkholderia sabiae</name>
    <dbReference type="NCBI Taxonomy" id="273251"/>
    <lineage>
        <taxon>Bacteria</taxon>
        <taxon>Pseudomonadati</taxon>
        <taxon>Pseudomonadota</taxon>
        <taxon>Betaproteobacteria</taxon>
        <taxon>Burkholderiales</taxon>
        <taxon>Burkholderiaceae</taxon>
        <taxon>Paraburkholderia</taxon>
    </lineage>
</organism>
<name>A0ABU9QLZ6_9BURK</name>
<dbReference type="RefSeq" id="WP_201651948.1">
    <property type="nucleotide sequence ID" value="NZ_CAJHCS010000014.1"/>
</dbReference>
<gene>
    <name evidence="1" type="ORF">V4C55_32465</name>
</gene>
<comment type="caution">
    <text evidence="1">The sequence shown here is derived from an EMBL/GenBank/DDBJ whole genome shotgun (WGS) entry which is preliminary data.</text>
</comment>
<keyword evidence="2" id="KW-1185">Reference proteome</keyword>